<evidence type="ECO:0000313" key="3">
    <source>
        <dbReference type="Proteomes" id="UP001468798"/>
    </source>
</evidence>
<protein>
    <submittedName>
        <fullName evidence="2">Uncharacterized protein</fullName>
    </submittedName>
</protein>
<dbReference type="EMBL" id="JBCGDP010000002">
    <property type="protein sequence ID" value="MEM0575383.1"/>
    <property type="molecule type" value="Genomic_DNA"/>
</dbReference>
<name>A0ABU9NJ77_9FLAO</name>
<dbReference type="Gene3D" id="2.70.240.10">
    <property type="entry name" value="Leukocidin/porin MspA"/>
    <property type="match status" value="1"/>
</dbReference>
<sequence length="453" mass="50394">MTKLFVISNGVRSKQVNVSNVLFVDVNSEDESKVSNEIELKTSLTNGIPIVINEPSANLLKNLTGFGVDGCEAAIIIKGKGNYFYTRTFMKANFDIEQVKTATMQIQEVRKDENEEERTSEPEVHSNLVSYEEINLVEAVLEGLKNIAEIESILDALGNSSWQNESVPQNRKWSNYWAMDSWKSMVLNDPSEETSKTQTARFRFTCTFSLLAANKPAKVKIFNVSVGGTGFEPMIAGQSLIRDNNKHRGWAQSLTSVEFLPTSNEFGNIESYLPINTAKEVTVSTGYSWDIGFSGGVSAEGPSGEVSFSYSENKSSSISNLDFETLTESEGDNGMRFYHNCHIVGGDTSVNPKEMFGSEWTKMMGKMFYYHFPDGDRVRSWPNLSKSLLKPGCECVWYAKSTASKTGVIKFGATQGLNYFYSKGGVNHNSHIKNTISNSIQIDMANVNYDDPR</sequence>
<dbReference type="InterPro" id="IPR036435">
    <property type="entry name" value="Leukocidin/porin_MspA_sf"/>
</dbReference>
<evidence type="ECO:0000313" key="2">
    <source>
        <dbReference type="EMBL" id="MEM0575383.1"/>
    </source>
</evidence>
<gene>
    <name evidence="2" type="ORF">WFZ86_02645</name>
</gene>
<proteinExistence type="predicted"/>
<comment type="caution">
    <text evidence="2">The sequence shown here is derived from an EMBL/GenBank/DDBJ whole genome shotgun (WGS) entry which is preliminary data.</text>
</comment>
<keyword evidence="3" id="KW-1185">Reference proteome</keyword>
<reference evidence="2 3" key="1">
    <citation type="submission" date="2024-03" db="EMBL/GenBank/DDBJ databases">
        <title>Two novel species of the genus Flavobacterium exhibiting potentially degradation of complex polysaccharides.</title>
        <authorList>
            <person name="Lian X."/>
        </authorList>
    </citation>
    <scope>NUCLEOTIDE SEQUENCE [LARGE SCALE GENOMIC DNA]</scope>
    <source>
        <strain evidence="2 3">N6</strain>
    </source>
</reference>
<evidence type="ECO:0000256" key="1">
    <source>
        <dbReference type="ARBA" id="ARBA00022729"/>
    </source>
</evidence>
<dbReference type="SUPFAM" id="SSF56959">
    <property type="entry name" value="Leukocidin-like"/>
    <property type="match status" value="1"/>
</dbReference>
<accession>A0ABU9NJ77</accession>
<organism evidence="2 3">
    <name type="scientific">Flavobacterium polysaccharolyticum</name>
    <dbReference type="NCBI Taxonomy" id="3133148"/>
    <lineage>
        <taxon>Bacteria</taxon>
        <taxon>Pseudomonadati</taxon>
        <taxon>Bacteroidota</taxon>
        <taxon>Flavobacteriia</taxon>
        <taxon>Flavobacteriales</taxon>
        <taxon>Flavobacteriaceae</taxon>
        <taxon>Flavobacterium</taxon>
    </lineage>
</organism>
<dbReference type="Proteomes" id="UP001468798">
    <property type="component" value="Unassembled WGS sequence"/>
</dbReference>
<keyword evidence="1" id="KW-0732">Signal</keyword>
<dbReference type="RefSeq" id="WP_342690483.1">
    <property type="nucleotide sequence ID" value="NZ_JBCGDP010000002.1"/>
</dbReference>